<name>A0A1E5XHH7_9HYPH</name>
<gene>
    <name evidence="1" type="ORF">VW23_006500</name>
</gene>
<protein>
    <submittedName>
        <fullName evidence="1">Uncharacterized protein</fullName>
    </submittedName>
</protein>
<comment type="caution">
    <text evidence="1">The sequence shown here is derived from an EMBL/GenBank/DDBJ whole genome shotgun (WGS) entry which is preliminary data.</text>
</comment>
<sequence length="86" mass="8773">MRDAAIAGPAPAEIVALVRFAEHGSGLPPHLTLPLISKGWITIAADGSALLTLAGRVLVDQAQTVDIERLAAIPANPATWGASQVA</sequence>
<dbReference type="OrthoDB" id="7950839at2"/>
<dbReference type="Proteomes" id="UP000095463">
    <property type="component" value="Unassembled WGS sequence"/>
</dbReference>
<accession>A0A1E5XHH7</accession>
<keyword evidence="2" id="KW-1185">Reference proteome</keyword>
<dbReference type="AlphaFoldDB" id="A0A1E5XHH7"/>
<proteinExistence type="predicted"/>
<evidence type="ECO:0000313" key="1">
    <source>
        <dbReference type="EMBL" id="OEO28042.1"/>
    </source>
</evidence>
<organism evidence="1 2">
    <name type="scientific">Devosia insulae DS-56</name>
    <dbReference type="NCBI Taxonomy" id="1116389"/>
    <lineage>
        <taxon>Bacteria</taxon>
        <taxon>Pseudomonadati</taxon>
        <taxon>Pseudomonadota</taxon>
        <taxon>Alphaproteobacteria</taxon>
        <taxon>Hyphomicrobiales</taxon>
        <taxon>Devosiaceae</taxon>
        <taxon>Devosia</taxon>
    </lineage>
</organism>
<dbReference type="RefSeq" id="WP_069912618.1">
    <property type="nucleotide sequence ID" value="NZ_LAJE02000401.1"/>
</dbReference>
<dbReference type="EMBL" id="LAJE02000401">
    <property type="protein sequence ID" value="OEO28042.1"/>
    <property type="molecule type" value="Genomic_DNA"/>
</dbReference>
<reference evidence="1 2" key="1">
    <citation type="journal article" date="2015" name="Genome Announc.">
        <title>Genome Assemblies of Three Soil-Associated Devosia species: D. insulae, D. limi, and D. soli.</title>
        <authorList>
            <person name="Hassan Y.I."/>
            <person name="Lepp D."/>
            <person name="Zhou T."/>
        </authorList>
    </citation>
    <scope>NUCLEOTIDE SEQUENCE [LARGE SCALE GENOMIC DNA]</scope>
    <source>
        <strain evidence="1 2">DS-56</strain>
    </source>
</reference>
<evidence type="ECO:0000313" key="2">
    <source>
        <dbReference type="Proteomes" id="UP000095463"/>
    </source>
</evidence>